<dbReference type="InterPro" id="IPR008333">
    <property type="entry name" value="Cbr1-like_FAD-bd_dom"/>
</dbReference>
<keyword evidence="12" id="KW-1185">Reference proteome</keyword>
<dbReference type="InterPro" id="IPR017927">
    <property type="entry name" value="FAD-bd_FR_type"/>
</dbReference>
<dbReference type="GO" id="GO:0046872">
    <property type="term" value="F:metal ion binding"/>
    <property type="evidence" value="ECO:0007669"/>
    <property type="project" value="UniProtKB-KW"/>
</dbReference>
<dbReference type="Gene3D" id="3.40.50.80">
    <property type="entry name" value="Nucleotide-binding domain of ferredoxin-NADP reductase (FNR) module"/>
    <property type="match status" value="1"/>
</dbReference>
<dbReference type="GO" id="GO:0016491">
    <property type="term" value="F:oxidoreductase activity"/>
    <property type="evidence" value="ECO:0007669"/>
    <property type="project" value="UniProtKB-KW"/>
</dbReference>
<keyword evidence="2" id="KW-0285">Flavoprotein</keyword>
<dbReference type="PROSITE" id="PS51085">
    <property type="entry name" value="2FE2S_FER_2"/>
    <property type="match status" value="1"/>
</dbReference>
<dbReference type="Proteomes" id="UP000247781">
    <property type="component" value="Unassembled WGS sequence"/>
</dbReference>
<dbReference type="Pfam" id="PF00175">
    <property type="entry name" value="NAD_binding_1"/>
    <property type="match status" value="1"/>
</dbReference>
<dbReference type="CDD" id="cd06216">
    <property type="entry name" value="FNR_iron_sulfur_binding_2"/>
    <property type="match status" value="1"/>
</dbReference>
<dbReference type="PROSITE" id="PS51384">
    <property type="entry name" value="FAD_FR"/>
    <property type="match status" value="1"/>
</dbReference>
<dbReference type="Gene3D" id="3.10.20.30">
    <property type="match status" value="1"/>
</dbReference>
<protein>
    <submittedName>
        <fullName evidence="11">Ferredoxin-NADP reductase</fullName>
    </submittedName>
</protein>
<evidence type="ECO:0000259" key="9">
    <source>
        <dbReference type="PROSITE" id="PS51085"/>
    </source>
</evidence>
<evidence type="ECO:0000256" key="7">
    <source>
        <dbReference type="ARBA" id="ARBA00023004"/>
    </source>
</evidence>
<evidence type="ECO:0000256" key="3">
    <source>
        <dbReference type="ARBA" id="ARBA00022714"/>
    </source>
</evidence>
<evidence type="ECO:0000256" key="1">
    <source>
        <dbReference type="ARBA" id="ARBA00001974"/>
    </source>
</evidence>
<dbReference type="GO" id="GO:0051537">
    <property type="term" value="F:2 iron, 2 sulfur cluster binding"/>
    <property type="evidence" value="ECO:0007669"/>
    <property type="project" value="UniProtKB-KW"/>
</dbReference>
<dbReference type="OrthoDB" id="9796486at2"/>
<evidence type="ECO:0000256" key="8">
    <source>
        <dbReference type="ARBA" id="ARBA00023014"/>
    </source>
</evidence>
<keyword evidence="5" id="KW-0274">FAD</keyword>
<dbReference type="AlphaFoldDB" id="A0A318HJF7"/>
<evidence type="ECO:0000313" key="12">
    <source>
        <dbReference type="Proteomes" id="UP000247781"/>
    </source>
</evidence>
<feature type="domain" description="FAD-binding FR-type" evidence="10">
    <location>
        <begin position="93"/>
        <end position="197"/>
    </location>
</feature>
<accession>A0A318HJF7</accession>
<keyword evidence="8" id="KW-0411">Iron-sulfur</keyword>
<dbReference type="SUPFAM" id="SSF52343">
    <property type="entry name" value="Ferredoxin reductase-like, C-terminal NADP-linked domain"/>
    <property type="match status" value="1"/>
</dbReference>
<dbReference type="PRINTS" id="PR00371">
    <property type="entry name" value="FPNCR"/>
</dbReference>
<dbReference type="Pfam" id="PF00111">
    <property type="entry name" value="Fer2"/>
    <property type="match status" value="1"/>
</dbReference>
<organism evidence="11 12">
    <name type="scientific">Mycolicibacterium moriokaense</name>
    <dbReference type="NCBI Taxonomy" id="39691"/>
    <lineage>
        <taxon>Bacteria</taxon>
        <taxon>Bacillati</taxon>
        <taxon>Actinomycetota</taxon>
        <taxon>Actinomycetes</taxon>
        <taxon>Mycobacteriales</taxon>
        <taxon>Mycobacteriaceae</taxon>
        <taxon>Mycolicibacterium</taxon>
    </lineage>
</organism>
<sequence length="413" mass="44415">MVLRWLKRQTYGTVGYVSRTTGSAILKLGQELSLGNKYSSSRPAAVLTDTARPSVAGAGRHRGWDTARAIAERITTPLLPDDYLKLANPLWSARELRGRVVEVRRETVDSATLVIKPGWGFSFDYQPGQYIGIGVLVDGRWRWRSYSLTSSPVTGGRTITITVKAMPEGFLSTHLVGGVAPGTIVRLAAPQGNFVMPDPAPASVLFITAGSGITPVISMLRTLARRDQVTDVVHLHSAPTESDVIFAAELAKMQTSHDGYRVRLRSTRVEGRLDLARLGDEVPDWRERQTWACGPEGMLNDAERVWTAAGIGGQLHLERFAVSKAAAHGQGGTVEFARSQKTVTVDGATPLMDAGEGAGIQMPFGCRMGICQSCVVSLVGGHVRDLRTGAEHEPGSRIQTCISAASGDCVLDV</sequence>
<evidence type="ECO:0000256" key="4">
    <source>
        <dbReference type="ARBA" id="ARBA00022723"/>
    </source>
</evidence>
<name>A0A318HJF7_9MYCO</name>
<comment type="cofactor">
    <cofactor evidence="1">
        <name>FAD</name>
        <dbReference type="ChEBI" id="CHEBI:57692"/>
    </cofactor>
</comment>
<dbReference type="SUPFAM" id="SSF63380">
    <property type="entry name" value="Riboflavin synthase domain-like"/>
    <property type="match status" value="1"/>
</dbReference>
<dbReference type="RefSeq" id="WP_110319516.1">
    <property type="nucleotide sequence ID" value="NZ_QJJU01000029.1"/>
</dbReference>
<dbReference type="InterPro" id="IPR012675">
    <property type="entry name" value="Beta-grasp_dom_sf"/>
</dbReference>
<dbReference type="Pfam" id="PF00970">
    <property type="entry name" value="FAD_binding_6"/>
    <property type="match status" value="1"/>
</dbReference>
<evidence type="ECO:0000256" key="5">
    <source>
        <dbReference type="ARBA" id="ARBA00022827"/>
    </source>
</evidence>
<feature type="domain" description="2Fe-2S ferredoxin-type" evidence="9">
    <location>
        <begin position="332"/>
        <end position="413"/>
    </location>
</feature>
<keyword evidence="3" id="KW-0001">2Fe-2S</keyword>
<dbReference type="InterPro" id="IPR017938">
    <property type="entry name" value="Riboflavin_synthase-like_b-brl"/>
</dbReference>
<dbReference type="PANTHER" id="PTHR47354:SF6">
    <property type="entry name" value="NADH OXIDOREDUCTASE HCR"/>
    <property type="match status" value="1"/>
</dbReference>
<dbReference type="CDD" id="cd00207">
    <property type="entry name" value="fer2"/>
    <property type="match status" value="1"/>
</dbReference>
<reference evidence="12" key="1">
    <citation type="submission" date="2018-05" db="EMBL/GenBank/DDBJ databases">
        <authorList>
            <person name="Deangelis K."/>
            <person name="Huntemann M."/>
            <person name="Clum A."/>
            <person name="Pillay M."/>
            <person name="Palaniappan K."/>
            <person name="Varghese N."/>
            <person name="Mikhailova N."/>
            <person name="Stamatis D."/>
            <person name="Reddy T."/>
            <person name="Daum C."/>
            <person name="Shapiro N."/>
            <person name="Ivanova N."/>
            <person name="Kyrpides N."/>
            <person name="Woyke T."/>
        </authorList>
    </citation>
    <scope>NUCLEOTIDE SEQUENCE [LARGE SCALE GENOMIC DNA]</scope>
    <source>
        <strain evidence="12">GAS496</strain>
    </source>
</reference>
<dbReference type="SUPFAM" id="SSF54292">
    <property type="entry name" value="2Fe-2S ferredoxin-like"/>
    <property type="match status" value="1"/>
</dbReference>
<gene>
    <name evidence="11" type="ORF">C8E89_12942</name>
</gene>
<dbReference type="InterPro" id="IPR039261">
    <property type="entry name" value="FNR_nucleotide-bd"/>
</dbReference>
<dbReference type="EMBL" id="QJJU01000029">
    <property type="protein sequence ID" value="PXX01479.1"/>
    <property type="molecule type" value="Genomic_DNA"/>
</dbReference>
<dbReference type="Gene3D" id="2.40.30.10">
    <property type="entry name" value="Translation factors"/>
    <property type="match status" value="1"/>
</dbReference>
<dbReference type="InterPro" id="IPR001041">
    <property type="entry name" value="2Fe-2S_ferredoxin-type"/>
</dbReference>
<dbReference type="PANTHER" id="PTHR47354">
    <property type="entry name" value="NADH OXIDOREDUCTASE HCR"/>
    <property type="match status" value="1"/>
</dbReference>
<evidence type="ECO:0000259" key="10">
    <source>
        <dbReference type="PROSITE" id="PS51384"/>
    </source>
</evidence>
<evidence type="ECO:0000256" key="2">
    <source>
        <dbReference type="ARBA" id="ARBA00022630"/>
    </source>
</evidence>
<evidence type="ECO:0000313" key="11">
    <source>
        <dbReference type="EMBL" id="PXX01479.1"/>
    </source>
</evidence>
<keyword evidence="4" id="KW-0479">Metal-binding</keyword>
<proteinExistence type="predicted"/>
<evidence type="ECO:0000256" key="6">
    <source>
        <dbReference type="ARBA" id="ARBA00023002"/>
    </source>
</evidence>
<keyword evidence="7" id="KW-0408">Iron</keyword>
<dbReference type="InterPro" id="IPR001709">
    <property type="entry name" value="Flavoprot_Pyr_Nucl_cyt_Rdtase"/>
</dbReference>
<dbReference type="InterPro" id="IPR001433">
    <property type="entry name" value="OxRdtase_FAD/NAD-bd"/>
</dbReference>
<dbReference type="InterPro" id="IPR036010">
    <property type="entry name" value="2Fe-2S_ferredoxin-like_sf"/>
</dbReference>
<keyword evidence="6" id="KW-0560">Oxidoreductase</keyword>
<dbReference type="InterPro" id="IPR050415">
    <property type="entry name" value="MRET"/>
</dbReference>
<reference evidence="11 12" key="2">
    <citation type="submission" date="2018-06" db="EMBL/GenBank/DDBJ databases">
        <title>Sequencing of bacterial isolates from soil warming experiment in Harvard Forest, Massachusetts, USA.</title>
        <authorList>
            <person name="Deangelis K.PhD."/>
        </authorList>
    </citation>
    <scope>NUCLEOTIDE SEQUENCE [LARGE SCALE GENOMIC DNA]</scope>
    <source>
        <strain evidence="11 12">GAS496</strain>
    </source>
</reference>
<dbReference type="PRINTS" id="PR00410">
    <property type="entry name" value="PHEHYDRXLASE"/>
</dbReference>
<comment type="caution">
    <text evidence="11">The sequence shown here is derived from an EMBL/GenBank/DDBJ whole genome shotgun (WGS) entry which is preliminary data.</text>
</comment>